<dbReference type="SUPFAM" id="SSF100950">
    <property type="entry name" value="NagB/RpiA/CoA transferase-like"/>
    <property type="match status" value="1"/>
</dbReference>
<accession>A0A5M6IEV9</accession>
<protein>
    <submittedName>
        <fullName evidence="4">DeoR/GlpR transcriptional regulator</fullName>
    </submittedName>
</protein>
<keyword evidence="1" id="KW-0805">Transcription regulation</keyword>
<dbReference type="PANTHER" id="PTHR30363">
    <property type="entry name" value="HTH-TYPE TRANSCRIPTIONAL REGULATOR SRLR-RELATED"/>
    <property type="match status" value="1"/>
</dbReference>
<dbReference type="Pfam" id="PF00455">
    <property type="entry name" value="DeoRC"/>
    <property type="match status" value="1"/>
</dbReference>
<dbReference type="RefSeq" id="WP_170284168.1">
    <property type="nucleotide sequence ID" value="NZ_JACHII010000005.1"/>
</dbReference>
<dbReference type="PROSITE" id="PS51000">
    <property type="entry name" value="HTH_DEOR_2"/>
    <property type="match status" value="1"/>
</dbReference>
<dbReference type="SUPFAM" id="SSF46785">
    <property type="entry name" value="Winged helix' DNA-binding domain"/>
    <property type="match status" value="1"/>
</dbReference>
<dbReference type="AlphaFoldDB" id="A0A5M6IEV9"/>
<dbReference type="InterPro" id="IPR050313">
    <property type="entry name" value="Carb_Metab_HTH_regulators"/>
</dbReference>
<organism evidence="4 5">
    <name type="scientific">Roseospira marina</name>
    <dbReference type="NCBI Taxonomy" id="140057"/>
    <lineage>
        <taxon>Bacteria</taxon>
        <taxon>Pseudomonadati</taxon>
        <taxon>Pseudomonadota</taxon>
        <taxon>Alphaproteobacteria</taxon>
        <taxon>Rhodospirillales</taxon>
        <taxon>Rhodospirillaceae</taxon>
        <taxon>Roseospira</taxon>
    </lineage>
</organism>
<evidence type="ECO:0000313" key="4">
    <source>
        <dbReference type="EMBL" id="KAA5606662.1"/>
    </source>
</evidence>
<evidence type="ECO:0000256" key="2">
    <source>
        <dbReference type="ARBA" id="ARBA00023163"/>
    </source>
</evidence>
<sequence length="313" mass="34239">MAYVYPVFGAVNPVSFVKDMSKRGSLPPIRLAAVPPIQRRHEKKEKGDLEMESESLRYSGAAQRRIYILERLHESGYLTISDLARDMGVSEMTVRRDARRLDGEGDAIAIRGGLRLPSPRADEPGTEYLRREHAGADAKRRIGVAAAAEINDGDVIAIDAGTTAYQVAEALPQGFSGTIVTHSVPIITYLLDRKAAKTIALGGDLYEPSRALVGSMTVDNARRLRVRAFFLGAAAVDERGVYASADVERHVKETLMDICDQVILLVDHSKFNNTAPVFLCDWSKVNLLISDTQPVPAVSDYLLRNAVTFKSAG</sequence>
<dbReference type="Proteomes" id="UP000324065">
    <property type="component" value="Unassembled WGS sequence"/>
</dbReference>
<keyword evidence="2" id="KW-0804">Transcription</keyword>
<evidence type="ECO:0000256" key="1">
    <source>
        <dbReference type="ARBA" id="ARBA00023015"/>
    </source>
</evidence>
<feature type="domain" description="HTH deoR-type" evidence="3">
    <location>
        <begin position="61"/>
        <end position="116"/>
    </location>
</feature>
<dbReference type="InterPro" id="IPR036388">
    <property type="entry name" value="WH-like_DNA-bd_sf"/>
</dbReference>
<dbReference type="EMBL" id="VWPJ01000003">
    <property type="protein sequence ID" value="KAA5606662.1"/>
    <property type="molecule type" value="Genomic_DNA"/>
</dbReference>
<evidence type="ECO:0000259" key="3">
    <source>
        <dbReference type="PROSITE" id="PS51000"/>
    </source>
</evidence>
<proteinExistence type="predicted"/>
<dbReference type="Pfam" id="PF08220">
    <property type="entry name" value="HTH_DeoR"/>
    <property type="match status" value="1"/>
</dbReference>
<dbReference type="InterPro" id="IPR001034">
    <property type="entry name" value="DeoR_HTH"/>
</dbReference>
<dbReference type="SMART" id="SM01134">
    <property type="entry name" value="DeoRC"/>
    <property type="match status" value="1"/>
</dbReference>
<reference evidence="4 5" key="1">
    <citation type="submission" date="2019-09" db="EMBL/GenBank/DDBJ databases">
        <title>Genome sequence of Roseospira marina, one of the more divergent members of the non-sulfur purple photosynthetic bacterial family, the Rhodospirillaceae.</title>
        <authorList>
            <person name="Meyer T."/>
            <person name="Kyndt J."/>
        </authorList>
    </citation>
    <scope>NUCLEOTIDE SEQUENCE [LARGE SCALE GENOMIC DNA]</scope>
    <source>
        <strain evidence="4 5">DSM 15113</strain>
    </source>
</reference>
<keyword evidence="5" id="KW-1185">Reference proteome</keyword>
<gene>
    <name evidence="4" type="ORF">F1188_04830</name>
</gene>
<dbReference type="GO" id="GO:0003700">
    <property type="term" value="F:DNA-binding transcription factor activity"/>
    <property type="evidence" value="ECO:0007669"/>
    <property type="project" value="InterPro"/>
</dbReference>
<dbReference type="Gene3D" id="1.10.10.10">
    <property type="entry name" value="Winged helix-like DNA-binding domain superfamily/Winged helix DNA-binding domain"/>
    <property type="match status" value="1"/>
</dbReference>
<dbReference type="InterPro" id="IPR037171">
    <property type="entry name" value="NagB/RpiA_transferase-like"/>
</dbReference>
<dbReference type="SMART" id="SM00420">
    <property type="entry name" value="HTH_DEOR"/>
    <property type="match status" value="1"/>
</dbReference>
<name>A0A5M6IEV9_9PROT</name>
<evidence type="ECO:0000313" key="5">
    <source>
        <dbReference type="Proteomes" id="UP000324065"/>
    </source>
</evidence>
<comment type="caution">
    <text evidence="4">The sequence shown here is derived from an EMBL/GenBank/DDBJ whole genome shotgun (WGS) entry which is preliminary data.</text>
</comment>
<dbReference type="InterPro" id="IPR036390">
    <property type="entry name" value="WH_DNA-bd_sf"/>
</dbReference>
<dbReference type="InterPro" id="IPR014036">
    <property type="entry name" value="DeoR-like_C"/>
</dbReference>
<dbReference type="PANTHER" id="PTHR30363:SF44">
    <property type="entry name" value="AGA OPERON TRANSCRIPTIONAL REPRESSOR-RELATED"/>
    <property type="match status" value="1"/>
</dbReference>
<dbReference type="Gene3D" id="3.40.50.1360">
    <property type="match status" value="1"/>
</dbReference>